<dbReference type="InterPro" id="IPR051600">
    <property type="entry name" value="Beta-PGM-like"/>
</dbReference>
<comment type="caution">
    <text evidence="6">The sequence shown here is derived from an EMBL/GenBank/DDBJ whole genome shotgun (WGS) entry which is preliminary data.</text>
</comment>
<keyword evidence="5" id="KW-0119">Carbohydrate metabolism</keyword>
<dbReference type="PANTHER" id="PTHR46193:SF18">
    <property type="entry name" value="HEXITOL PHOSPHATASE B"/>
    <property type="match status" value="1"/>
</dbReference>
<evidence type="ECO:0000256" key="5">
    <source>
        <dbReference type="ARBA" id="ARBA00023277"/>
    </source>
</evidence>
<dbReference type="GO" id="GO:0003824">
    <property type="term" value="F:catalytic activity"/>
    <property type="evidence" value="ECO:0007669"/>
    <property type="project" value="UniProtKB-ARBA"/>
</dbReference>
<evidence type="ECO:0000256" key="1">
    <source>
        <dbReference type="ARBA" id="ARBA00001946"/>
    </source>
</evidence>
<reference evidence="6 7" key="1">
    <citation type="submission" date="2013-04" db="EMBL/GenBank/DDBJ databases">
        <title>Oceanicola sp. 22II1-22F33 Genome Sequencing.</title>
        <authorList>
            <person name="Lai Q."/>
            <person name="Li G."/>
            <person name="Shao Z."/>
        </authorList>
    </citation>
    <scope>NUCLEOTIDE SEQUENCE [LARGE SCALE GENOMIC DNA]</scope>
    <source>
        <strain evidence="6 7">22II1-22F33</strain>
    </source>
</reference>
<keyword evidence="3" id="KW-0479">Metal-binding</keyword>
<comment type="cofactor">
    <cofactor evidence="1">
        <name>Mg(2+)</name>
        <dbReference type="ChEBI" id="CHEBI:18420"/>
    </cofactor>
</comment>
<evidence type="ECO:0000313" key="7">
    <source>
        <dbReference type="Proteomes" id="UP000215377"/>
    </source>
</evidence>
<comment type="similarity">
    <text evidence="2">Belongs to the HAD-like hydrolase superfamily. CbbY/CbbZ/Gph/YieH family.</text>
</comment>
<proteinExistence type="inferred from homology"/>
<keyword evidence="7" id="KW-1185">Reference proteome</keyword>
<accession>A0A225NMD7</accession>
<keyword evidence="4" id="KW-0460">Magnesium</keyword>
<dbReference type="InterPro" id="IPR023214">
    <property type="entry name" value="HAD_sf"/>
</dbReference>
<evidence type="ECO:0000256" key="2">
    <source>
        <dbReference type="ARBA" id="ARBA00006171"/>
    </source>
</evidence>
<dbReference type="SFLD" id="SFLDG01129">
    <property type="entry name" value="C1.5:_HAD__Beta-PGM__Phosphata"/>
    <property type="match status" value="1"/>
</dbReference>
<organism evidence="6 7">
    <name type="scientific">Marinibacterium profundimaris</name>
    <dbReference type="NCBI Taxonomy" id="1679460"/>
    <lineage>
        <taxon>Bacteria</taxon>
        <taxon>Pseudomonadati</taxon>
        <taxon>Pseudomonadota</taxon>
        <taxon>Alphaproteobacteria</taxon>
        <taxon>Rhodobacterales</taxon>
        <taxon>Paracoccaceae</taxon>
        <taxon>Marinibacterium</taxon>
    </lineage>
</organism>
<evidence type="ECO:0000313" key="6">
    <source>
        <dbReference type="EMBL" id="OWU74734.1"/>
    </source>
</evidence>
<dbReference type="EMBL" id="AQQR01000003">
    <property type="protein sequence ID" value="OWU74734.1"/>
    <property type="molecule type" value="Genomic_DNA"/>
</dbReference>
<evidence type="ECO:0000256" key="4">
    <source>
        <dbReference type="ARBA" id="ARBA00022842"/>
    </source>
</evidence>
<evidence type="ECO:0000256" key="3">
    <source>
        <dbReference type="ARBA" id="ARBA00022723"/>
    </source>
</evidence>
<name>A0A225NMD7_9RHOB</name>
<dbReference type="InterPro" id="IPR036412">
    <property type="entry name" value="HAD-like_sf"/>
</dbReference>
<dbReference type="PRINTS" id="PR00413">
    <property type="entry name" value="HADHALOGNASE"/>
</dbReference>
<dbReference type="Pfam" id="PF00702">
    <property type="entry name" value="Hydrolase"/>
    <property type="match status" value="1"/>
</dbReference>
<dbReference type="OrthoDB" id="9782449at2"/>
<dbReference type="NCBIfam" id="TIGR01549">
    <property type="entry name" value="HAD-SF-IA-v1"/>
    <property type="match status" value="1"/>
</dbReference>
<dbReference type="Gene3D" id="3.40.50.1000">
    <property type="entry name" value="HAD superfamily/HAD-like"/>
    <property type="match status" value="1"/>
</dbReference>
<dbReference type="GO" id="GO:0046872">
    <property type="term" value="F:metal ion binding"/>
    <property type="evidence" value="ECO:0007669"/>
    <property type="project" value="UniProtKB-KW"/>
</dbReference>
<dbReference type="Gene3D" id="1.10.150.240">
    <property type="entry name" value="Putative phosphatase, domain 2"/>
    <property type="match status" value="1"/>
</dbReference>
<sequence length="219" mass="23853">MTALLFDLDGTLIHSDALHIDVFGEIFAERGLSYSPQVYAEKIHGRHNLEIFPDLFPGEDPQALSDEKEARFRDRLTGHVPPMPGAEALLERARKTGWDVAVVTNAPRDNAEHMLRAIGLRDAFELLIIGDECARGKPDPEPYLAAMRGLGVSPEACVAFEDSPSGMRAARASGAYAVGIRSSAGEDTLRAAGAHETIEDFTDAALEHILARFDRKAMT</sequence>
<dbReference type="Proteomes" id="UP000215377">
    <property type="component" value="Unassembled WGS sequence"/>
</dbReference>
<dbReference type="SFLD" id="SFLDG01135">
    <property type="entry name" value="C1.5.6:_HAD__Beta-PGM__Phospha"/>
    <property type="match status" value="1"/>
</dbReference>
<dbReference type="RefSeq" id="WP_088649518.1">
    <property type="nucleotide sequence ID" value="NZ_AQQR01000003.1"/>
</dbReference>
<dbReference type="InterPro" id="IPR006439">
    <property type="entry name" value="HAD-SF_hydro_IA"/>
</dbReference>
<gene>
    <name evidence="6" type="ORF">ATO3_08945</name>
</gene>
<dbReference type="InterPro" id="IPR023198">
    <property type="entry name" value="PGP-like_dom2"/>
</dbReference>
<dbReference type="SUPFAM" id="SSF56784">
    <property type="entry name" value="HAD-like"/>
    <property type="match status" value="1"/>
</dbReference>
<protein>
    <submittedName>
        <fullName evidence="6">CbbY/CbbZ/GpH/YieH</fullName>
    </submittedName>
</protein>
<dbReference type="SFLD" id="SFLDS00003">
    <property type="entry name" value="Haloacid_Dehalogenase"/>
    <property type="match status" value="1"/>
</dbReference>
<dbReference type="AlphaFoldDB" id="A0A225NMD7"/>
<dbReference type="NCBIfam" id="TIGR01509">
    <property type="entry name" value="HAD-SF-IA-v3"/>
    <property type="match status" value="1"/>
</dbReference>
<dbReference type="PANTHER" id="PTHR46193">
    <property type="entry name" value="6-PHOSPHOGLUCONATE PHOSPHATASE"/>
    <property type="match status" value="1"/>
</dbReference>